<sequence length="80" mass="8799">MDYLLGGIALFPYSFVPMDWMACEGQQLNISQYNTLYALLGTTYGGDGRTTFALPNLKGAEPLPGMKYCIAIVGVFPQRQ</sequence>
<feature type="domain" description="Phage tail collar" evidence="1">
    <location>
        <begin position="6"/>
        <end position="60"/>
    </location>
</feature>
<dbReference type="RefSeq" id="WP_110460306.1">
    <property type="nucleotide sequence ID" value="NZ_QKMR01000001.1"/>
</dbReference>
<protein>
    <submittedName>
        <fullName evidence="2">Tail collar domain</fullName>
    </submittedName>
</protein>
<accession>A0A318XPP5</accession>
<dbReference type="EMBL" id="QKMR01000001">
    <property type="protein sequence ID" value="PYG90336.1"/>
    <property type="molecule type" value="Genomic_DNA"/>
</dbReference>
<dbReference type="InterPro" id="IPR011083">
    <property type="entry name" value="Phage_tail_collar_dom"/>
</dbReference>
<organism evidence="2 3">
    <name type="scientific">Ruminiclostridium sufflavum DSM 19573</name>
    <dbReference type="NCBI Taxonomy" id="1121337"/>
    <lineage>
        <taxon>Bacteria</taxon>
        <taxon>Bacillati</taxon>
        <taxon>Bacillota</taxon>
        <taxon>Clostridia</taxon>
        <taxon>Eubacteriales</taxon>
        <taxon>Oscillospiraceae</taxon>
        <taxon>Ruminiclostridium</taxon>
    </lineage>
</organism>
<gene>
    <name evidence="2" type="ORF">LY28_00217</name>
</gene>
<keyword evidence="3" id="KW-1185">Reference proteome</keyword>
<dbReference type="Pfam" id="PF07484">
    <property type="entry name" value="Collar"/>
    <property type="match status" value="1"/>
</dbReference>
<comment type="caution">
    <text evidence="2">The sequence shown here is derived from an EMBL/GenBank/DDBJ whole genome shotgun (WGS) entry which is preliminary data.</text>
</comment>
<evidence type="ECO:0000313" key="2">
    <source>
        <dbReference type="EMBL" id="PYG90336.1"/>
    </source>
</evidence>
<evidence type="ECO:0000259" key="1">
    <source>
        <dbReference type="Pfam" id="PF07484"/>
    </source>
</evidence>
<dbReference type="AlphaFoldDB" id="A0A318XPP5"/>
<dbReference type="OrthoDB" id="9810174at2"/>
<proteinExistence type="predicted"/>
<name>A0A318XPP5_9FIRM</name>
<dbReference type="Proteomes" id="UP000248132">
    <property type="component" value="Unassembled WGS sequence"/>
</dbReference>
<dbReference type="InterPro" id="IPR037053">
    <property type="entry name" value="Phage_tail_collar_dom_sf"/>
</dbReference>
<reference evidence="2 3" key="1">
    <citation type="submission" date="2018-06" db="EMBL/GenBank/DDBJ databases">
        <title>Genomic Encyclopedia of Type Strains, Phase I: the one thousand microbial genomes (KMG-I) project.</title>
        <authorList>
            <person name="Kyrpides N."/>
        </authorList>
    </citation>
    <scope>NUCLEOTIDE SEQUENCE [LARGE SCALE GENOMIC DNA]</scope>
    <source>
        <strain evidence="2 3">DSM 19573</strain>
    </source>
</reference>
<evidence type="ECO:0000313" key="3">
    <source>
        <dbReference type="Proteomes" id="UP000248132"/>
    </source>
</evidence>
<dbReference type="SUPFAM" id="SSF88874">
    <property type="entry name" value="Receptor-binding domain of short tail fibre protein gp12"/>
    <property type="match status" value="1"/>
</dbReference>
<dbReference type="Gene3D" id="3.90.1340.10">
    <property type="entry name" value="Phage tail collar domain"/>
    <property type="match status" value="1"/>
</dbReference>